<dbReference type="Proteomes" id="UP000663869">
    <property type="component" value="Unassembled WGS sequence"/>
</dbReference>
<gene>
    <name evidence="3" type="ORF">FME351_LOCUS19121</name>
</gene>
<dbReference type="InterPro" id="IPR050491">
    <property type="entry name" value="AmpC-like"/>
</dbReference>
<sequence>MQHQYHNSLVLIVLLIIGSSISKTVDEIFVDELMRNYDASEAIVPGAAVIIICNGKQIFRQSYGFADIETDIETTPVTNFRLASLTKQFTAAAVLLLAEEQSGILQLDDLIRRKWFPTLPLATDAITIRHLLTHTSGLIDYEEVLVPDTDLNNQLHDSDVLDILIAENRTHFSPAGSRYRYSNSGYALLALIVEQASGKRFADFLYERIFQPLEMHGTIAFENGISTVMHRAFGYSGNSSSWARTDQDQTSAVLGDGGIYSSIDDLLKWDAALYDNRLLSSESLRLAFTPATMTDEPGIQYGMGWKITGDMGTECTLSNGRLQFRAYSNPITNLSLDAFFVVDTSSTNLNLVEFGQMKSVLRDIMDDLTLGSVRLAILFYGSKTAVDIVHTPTNETESIGRIKTKIQQKQFRRKNMQNPSTLNMALAEVERICNKSCRHIFIPHVTLLLTSAKQPEVYKIQSRRLDLVLRMTVITVGIGNQVNRTALSFVASESFTYAISLDSFTSLIISAQHISSLVSSVAPALYYKDSYPAKILWQQRSAFVQYYLVRCNSPDRSHRHTQF</sequence>
<dbReference type="SMART" id="SM00327">
    <property type="entry name" value="VWA"/>
    <property type="match status" value="1"/>
</dbReference>
<name>A0A818JT85_9BILA</name>
<dbReference type="InterPro" id="IPR002035">
    <property type="entry name" value="VWF_A"/>
</dbReference>
<feature type="chain" id="PRO_5032502492" description="VWFA domain-containing protein" evidence="1">
    <location>
        <begin position="23"/>
        <end position="563"/>
    </location>
</feature>
<dbReference type="InterPro" id="IPR001466">
    <property type="entry name" value="Beta-lactam-related"/>
</dbReference>
<dbReference type="InterPro" id="IPR012338">
    <property type="entry name" value="Beta-lactam/transpept-like"/>
</dbReference>
<keyword evidence="1" id="KW-0732">Signal</keyword>
<dbReference type="EMBL" id="CAJNYU010002381">
    <property type="protein sequence ID" value="CAF3543754.1"/>
    <property type="molecule type" value="Genomic_DNA"/>
</dbReference>
<reference evidence="3" key="1">
    <citation type="submission" date="2021-02" db="EMBL/GenBank/DDBJ databases">
        <authorList>
            <person name="Nowell W R."/>
        </authorList>
    </citation>
    <scope>NUCLEOTIDE SEQUENCE</scope>
</reference>
<dbReference type="PANTHER" id="PTHR46825">
    <property type="entry name" value="D-ALANYL-D-ALANINE-CARBOXYPEPTIDASE/ENDOPEPTIDASE AMPH"/>
    <property type="match status" value="1"/>
</dbReference>
<dbReference type="AlphaFoldDB" id="A0A818JT85"/>
<dbReference type="PANTHER" id="PTHR46825:SF9">
    <property type="entry name" value="BETA-LACTAMASE-RELATED DOMAIN-CONTAINING PROTEIN"/>
    <property type="match status" value="1"/>
</dbReference>
<evidence type="ECO:0000256" key="1">
    <source>
        <dbReference type="SAM" id="SignalP"/>
    </source>
</evidence>
<feature type="signal peptide" evidence="1">
    <location>
        <begin position="1"/>
        <end position="22"/>
    </location>
</feature>
<proteinExistence type="predicted"/>
<dbReference type="SUPFAM" id="SSF53300">
    <property type="entry name" value="vWA-like"/>
    <property type="match status" value="1"/>
</dbReference>
<dbReference type="SUPFAM" id="SSF56601">
    <property type="entry name" value="beta-lactamase/transpeptidase-like"/>
    <property type="match status" value="1"/>
</dbReference>
<dbReference type="Pfam" id="PF00144">
    <property type="entry name" value="Beta-lactamase"/>
    <property type="match status" value="1"/>
</dbReference>
<dbReference type="PROSITE" id="PS50234">
    <property type="entry name" value="VWFA"/>
    <property type="match status" value="1"/>
</dbReference>
<evidence type="ECO:0000313" key="3">
    <source>
        <dbReference type="EMBL" id="CAF3543754.1"/>
    </source>
</evidence>
<dbReference type="InterPro" id="IPR036465">
    <property type="entry name" value="vWFA_dom_sf"/>
</dbReference>
<organism evidence="3 4">
    <name type="scientific">Rotaria socialis</name>
    <dbReference type="NCBI Taxonomy" id="392032"/>
    <lineage>
        <taxon>Eukaryota</taxon>
        <taxon>Metazoa</taxon>
        <taxon>Spiralia</taxon>
        <taxon>Gnathifera</taxon>
        <taxon>Rotifera</taxon>
        <taxon>Eurotatoria</taxon>
        <taxon>Bdelloidea</taxon>
        <taxon>Philodinida</taxon>
        <taxon>Philodinidae</taxon>
        <taxon>Rotaria</taxon>
    </lineage>
</organism>
<dbReference type="Pfam" id="PF00092">
    <property type="entry name" value="VWA"/>
    <property type="match status" value="1"/>
</dbReference>
<accession>A0A818JT85</accession>
<evidence type="ECO:0000313" key="4">
    <source>
        <dbReference type="Proteomes" id="UP000663869"/>
    </source>
</evidence>
<protein>
    <recommendedName>
        <fullName evidence="2">VWFA domain-containing protein</fullName>
    </recommendedName>
</protein>
<evidence type="ECO:0000259" key="2">
    <source>
        <dbReference type="PROSITE" id="PS50234"/>
    </source>
</evidence>
<dbReference type="Gene3D" id="3.40.50.410">
    <property type="entry name" value="von Willebrand factor, type A domain"/>
    <property type="match status" value="1"/>
</dbReference>
<feature type="domain" description="VWFA" evidence="2">
    <location>
        <begin position="337"/>
        <end position="521"/>
    </location>
</feature>
<dbReference type="Gene3D" id="3.40.710.10">
    <property type="entry name" value="DD-peptidase/beta-lactamase superfamily"/>
    <property type="match status" value="1"/>
</dbReference>
<comment type="caution">
    <text evidence="3">The sequence shown here is derived from an EMBL/GenBank/DDBJ whole genome shotgun (WGS) entry which is preliminary data.</text>
</comment>